<name>A0A3S3RPP8_9HYPH</name>
<feature type="domain" description="CobQ/CobB/MinD/ParA nucleotide binding" evidence="1">
    <location>
        <begin position="50"/>
        <end position="200"/>
    </location>
</feature>
<comment type="caution">
    <text evidence="2">The sequence shown here is derived from an EMBL/GenBank/DDBJ whole genome shotgun (WGS) entry which is preliminary data.</text>
</comment>
<dbReference type="PANTHER" id="PTHR13696:SF96">
    <property type="entry name" value="COBQ_COBB_MIND_PARA NUCLEOTIDE BINDING DOMAIN-CONTAINING PROTEIN"/>
    <property type="match status" value="1"/>
</dbReference>
<dbReference type="Pfam" id="PF01656">
    <property type="entry name" value="CbiA"/>
    <property type="match status" value="1"/>
</dbReference>
<protein>
    <submittedName>
        <fullName evidence="2">ParA family protein</fullName>
    </submittedName>
</protein>
<accession>A0A3S3RPP8</accession>
<dbReference type="EMBL" id="SBIP01000006">
    <property type="protein sequence ID" value="RWX74805.1"/>
    <property type="molecule type" value="Genomic_DNA"/>
</dbReference>
<dbReference type="AlphaFoldDB" id="A0A3S3RPP8"/>
<gene>
    <name evidence="2" type="ORF">EPK99_23175</name>
</gene>
<reference evidence="2 3" key="1">
    <citation type="submission" date="2019-01" db="EMBL/GenBank/DDBJ databases">
        <title>The draft genome of Rhizobium sp. 24NR.</title>
        <authorList>
            <person name="Liu L."/>
            <person name="Liang L."/>
            <person name="Shi S."/>
            <person name="Xu L."/>
            <person name="Wang X."/>
            <person name="Li L."/>
            <person name="Zhang X."/>
        </authorList>
    </citation>
    <scope>NUCLEOTIDE SEQUENCE [LARGE SCALE GENOMIC DNA]</scope>
    <source>
        <strain evidence="2 3">24NR</strain>
    </source>
</reference>
<keyword evidence="3" id="KW-1185">Reference proteome</keyword>
<dbReference type="Gene3D" id="3.40.50.300">
    <property type="entry name" value="P-loop containing nucleotide triphosphate hydrolases"/>
    <property type="match status" value="1"/>
</dbReference>
<sequence>MGDCSLLVVIGQLSTINHQQGTNNHRHLRCEREEKRLIIVFFSGAIAMIVTIANPKGGTGKTTLVRALSGTAAHAGNDVFLIDADSRANTMRWVTMSKQMNVWPERLEAESCLDPNRIYKLALERQNEGKVVFVDIEGTTNENLFAGLYCADIVLIPLQTTQDDVVAGMQLALNHIPVVEDDQKRKLPTMIVINQHDLVSGRAKAHAPLREILRESGVALASQPIARRASYQSIGAAGTLQTISKSDPKAIAEMEALLGELLALYRSSAREIGL</sequence>
<evidence type="ECO:0000313" key="3">
    <source>
        <dbReference type="Proteomes" id="UP000287687"/>
    </source>
</evidence>
<dbReference type="Proteomes" id="UP000287687">
    <property type="component" value="Unassembled WGS sequence"/>
</dbReference>
<organism evidence="2 3">
    <name type="scientific">Neorhizobium lilium</name>
    <dbReference type="NCBI Taxonomy" id="2503024"/>
    <lineage>
        <taxon>Bacteria</taxon>
        <taxon>Pseudomonadati</taxon>
        <taxon>Pseudomonadota</taxon>
        <taxon>Alphaproteobacteria</taxon>
        <taxon>Hyphomicrobiales</taxon>
        <taxon>Rhizobiaceae</taxon>
        <taxon>Rhizobium/Agrobacterium group</taxon>
        <taxon>Neorhizobium</taxon>
    </lineage>
</organism>
<dbReference type="OrthoDB" id="7933505at2"/>
<dbReference type="SUPFAM" id="SSF52540">
    <property type="entry name" value="P-loop containing nucleoside triphosphate hydrolases"/>
    <property type="match status" value="1"/>
</dbReference>
<evidence type="ECO:0000313" key="2">
    <source>
        <dbReference type="EMBL" id="RWX74805.1"/>
    </source>
</evidence>
<dbReference type="InterPro" id="IPR050678">
    <property type="entry name" value="DNA_Partitioning_ATPase"/>
</dbReference>
<evidence type="ECO:0000259" key="1">
    <source>
        <dbReference type="Pfam" id="PF01656"/>
    </source>
</evidence>
<dbReference type="InterPro" id="IPR002586">
    <property type="entry name" value="CobQ/CobB/MinD/ParA_Nub-bd_dom"/>
</dbReference>
<dbReference type="InterPro" id="IPR027417">
    <property type="entry name" value="P-loop_NTPase"/>
</dbReference>
<proteinExistence type="predicted"/>
<dbReference type="CDD" id="cd02042">
    <property type="entry name" value="ParAB_family"/>
    <property type="match status" value="1"/>
</dbReference>
<dbReference type="PANTHER" id="PTHR13696">
    <property type="entry name" value="P-LOOP CONTAINING NUCLEOSIDE TRIPHOSPHATE HYDROLASE"/>
    <property type="match status" value="1"/>
</dbReference>